<feature type="transmembrane region" description="Helical" evidence="2">
    <location>
        <begin position="428"/>
        <end position="448"/>
    </location>
</feature>
<accession>A0A5C3NT43</accession>
<evidence type="ECO:0000256" key="2">
    <source>
        <dbReference type="SAM" id="Phobius"/>
    </source>
</evidence>
<gene>
    <name evidence="3" type="ORF">OE88DRAFT_1730346</name>
</gene>
<evidence type="ECO:0000313" key="3">
    <source>
        <dbReference type="EMBL" id="TFK56911.1"/>
    </source>
</evidence>
<feature type="transmembrane region" description="Helical" evidence="2">
    <location>
        <begin position="322"/>
        <end position="341"/>
    </location>
</feature>
<organism evidence="3 4">
    <name type="scientific">Heliocybe sulcata</name>
    <dbReference type="NCBI Taxonomy" id="5364"/>
    <lineage>
        <taxon>Eukaryota</taxon>
        <taxon>Fungi</taxon>
        <taxon>Dikarya</taxon>
        <taxon>Basidiomycota</taxon>
        <taxon>Agaricomycotina</taxon>
        <taxon>Agaricomycetes</taxon>
        <taxon>Gloeophyllales</taxon>
        <taxon>Gloeophyllaceae</taxon>
        <taxon>Heliocybe</taxon>
    </lineage>
</organism>
<feature type="transmembrane region" description="Helical" evidence="2">
    <location>
        <begin position="245"/>
        <end position="274"/>
    </location>
</feature>
<keyword evidence="2" id="KW-0812">Transmembrane</keyword>
<dbReference type="AlphaFoldDB" id="A0A5C3NT43"/>
<keyword evidence="2" id="KW-0472">Membrane</keyword>
<keyword evidence="2" id="KW-1133">Transmembrane helix</keyword>
<dbReference type="Proteomes" id="UP000305948">
    <property type="component" value="Unassembled WGS sequence"/>
</dbReference>
<feature type="region of interest" description="Disordered" evidence="1">
    <location>
        <begin position="352"/>
        <end position="371"/>
    </location>
</feature>
<dbReference type="OrthoDB" id="1077582at2759"/>
<reference evidence="3 4" key="1">
    <citation type="journal article" date="2019" name="Nat. Ecol. Evol.">
        <title>Megaphylogeny resolves global patterns of mushroom evolution.</title>
        <authorList>
            <person name="Varga T."/>
            <person name="Krizsan K."/>
            <person name="Foldi C."/>
            <person name="Dima B."/>
            <person name="Sanchez-Garcia M."/>
            <person name="Sanchez-Ramirez S."/>
            <person name="Szollosi G.J."/>
            <person name="Szarkandi J.G."/>
            <person name="Papp V."/>
            <person name="Albert L."/>
            <person name="Andreopoulos W."/>
            <person name="Angelini C."/>
            <person name="Antonin V."/>
            <person name="Barry K.W."/>
            <person name="Bougher N.L."/>
            <person name="Buchanan P."/>
            <person name="Buyck B."/>
            <person name="Bense V."/>
            <person name="Catcheside P."/>
            <person name="Chovatia M."/>
            <person name="Cooper J."/>
            <person name="Damon W."/>
            <person name="Desjardin D."/>
            <person name="Finy P."/>
            <person name="Geml J."/>
            <person name="Haridas S."/>
            <person name="Hughes K."/>
            <person name="Justo A."/>
            <person name="Karasinski D."/>
            <person name="Kautmanova I."/>
            <person name="Kiss B."/>
            <person name="Kocsube S."/>
            <person name="Kotiranta H."/>
            <person name="LaButti K.M."/>
            <person name="Lechner B.E."/>
            <person name="Liimatainen K."/>
            <person name="Lipzen A."/>
            <person name="Lukacs Z."/>
            <person name="Mihaltcheva S."/>
            <person name="Morgado L.N."/>
            <person name="Niskanen T."/>
            <person name="Noordeloos M.E."/>
            <person name="Ohm R.A."/>
            <person name="Ortiz-Santana B."/>
            <person name="Ovrebo C."/>
            <person name="Racz N."/>
            <person name="Riley R."/>
            <person name="Savchenko A."/>
            <person name="Shiryaev A."/>
            <person name="Soop K."/>
            <person name="Spirin V."/>
            <person name="Szebenyi C."/>
            <person name="Tomsovsky M."/>
            <person name="Tulloss R.E."/>
            <person name="Uehling J."/>
            <person name="Grigoriev I.V."/>
            <person name="Vagvolgyi C."/>
            <person name="Papp T."/>
            <person name="Martin F.M."/>
            <person name="Miettinen O."/>
            <person name="Hibbett D.S."/>
            <person name="Nagy L.G."/>
        </authorList>
    </citation>
    <scope>NUCLEOTIDE SEQUENCE [LARGE SCALE GENOMIC DNA]</scope>
    <source>
        <strain evidence="3 4">OMC1185</strain>
    </source>
</reference>
<dbReference type="PANTHER" id="PTHR31595:SF57">
    <property type="entry name" value="OS04G0481900 PROTEIN"/>
    <property type="match status" value="1"/>
</dbReference>
<feature type="transmembrane region" description="Helical" evidence="2">
    <location>
        <begin position="20"/>
        <end position="40"/>
    </location>
</feature>
<feature type="transmembrane region" description="Helical" evidence="2">
    <location>
        <begin position="52"/>
        <end position="73"/>
    </location>
</feature>
<sequence>MGLQTVQTLLPWLSPRPLTVVGAITPPLCYYFALVLLPSFHQSPPETKTFRSTPLAVCILRSVLAFWSFFTFLTLPFRYYVPVSSALTYQLGLIGWFGAGRVFELFVLVPLVPLRLPRHMRYQSDSPPVSPTYSSSLADTSNPLARTFKDMDAEPEAAGKPAVIGCWERAIWALDLMTAMRGVGWDWATADVRHTPLRWHPSAATQLYRLIRSLLPTLFLSLAGLRYLHPKPSQSLFDLPILEQATFVACLGIALYTLFDTSYTIMALLAGVVIPHMNLRNRKTIYNSLLSFPPLYTHALLEVCSLRDWWSRGWHRLFARYFLVYGVWPGHIVALAIMRIFRPVLPPGTMLTNSKSADSPPHKPRFDTHPYPRRTTTLLPPSSRPTCSGGEWGKVLGAFAISGVVHSIGERNALVHFTRTGWTYAGEFWFFVLNGVGVIIEEGVRRAVKKMREDKGGNRGKDRWYDGYVGKLWTLTVLLATGTLFADGWLKSGITWEITGGNIWSQVL</sequence>
<dbReference type="GO" id="GO:0006629">
    <property type="term" value="P:lipid metabolic process"/>
    <property type="evidence" value="ECO:0007669"/>
    <property type="project" value="InterPro"/>
</dbReference>
<feature type="transmembrane region" description="Helical" evidence="2">
    <location>
        <begin position="207"/>
        <end position="225"/>
    </location>
</feature>
<dbReference type="STRING" id="5364.A0A5C3NT43"/>
<proteinExistence type="predicted"/>
<feature type="compositionally biased region" description="Basic and acidic residues" evidence="1">
    <location>
        <begin position="360"/>
        <end position="370"/>
    </location>
</feature>
<evidence type="ECO:0000256" key="1">
    <source>
        <dbReference type="SAM" id="MobiDB-lite"/>
    </source>
</evidence>
<protein>
    <recommendedName>
        <fullName evidence="5">Wax synthase domain-containing protein</fullName>
    </recommendedName>
</protein>
<feature type="transmembrane region" description="Helical" evidence="2">
    <location>
        <begin position="93"/>
        <end position="114"/>
    </location>
</feature>
<evidence type="ECO:0008006" key="5">
    <source>
        <dbReference type="Google" id="ProtNLM"/>
    </source>
</evidence>
<name>A0A5C3NT43_9AGAM</name>
<dbReference type="EMBL" id="ML213503">
    <property type="protein sequence ID" value="TFK56911.1"/>
    <property type="molecule type" value="Genomic_DNA"/>
</dbReference>
<evidence type="ECO:0000313" key="4">
    <source>
        <dbReference type="Proteomes" id="UP000305948"/>
    </source>
</evidence>
<dbReference type="GO" id="GO:0008374">
    <property type="term" value="F:O-acyltransferase activity"/>
    <property type="evidence" value="ECO:0007669"/>
    <property type="project" value="InterPro"/>
</dbReference>
<feature type="transmembrane region" description="Helical" evidence="2">
    <location>
        <begin position="468"/>
        <end position="486"/>
    </location>
</feature>
<keyword evidence="4" id="KW-1185">Reference proteome</keyword>
<dbReference type="PANTHER" id="PTHR31595">
    <property type="entry name" value="LONG-CHAIN-ALCOHOL O-FATTY-ACYLTRANSFERASE 3-RELATED"/>
    <property type="match status" value="1"/>
</dbReference>
<dbReference type="InterPro" id="IPR044851">
    <property type="entry name" value="Wax_synthase"/>
</dbReference>